<evidence type="ECO:0000256" key="1">
    <source>
        <dbReference type="ARBA" id="ARBA00001255"/>
    </source>
</evidence>
<sequence length="704" mass="76444">MTLWTLRGATTSYAVEVPSHGQWAALVAWGPHAVADGPSLLAPVGTEHFIPRSDVEPLEYAARGVRYTAPTDLVVVGPDGSDELRPLFVGASGSATAETSSYDPTHATGAHPGSPSALRPVAAGGGDWLELAFVDDLREVRVVLHYRIPAGLDVVERWVSVHNLGGEELTLRQHASAGFVVPTSNGAVVRYLWGEWNSEFQRGAVELRRGRFSVDSRQGITGHSYSPFLSVADLEDPAGTTWGVQLAWSGSWELSADVDTTGQTRIQAGRAPSSLGLALAPGSSWVSPVAVGGCSTEGVDGLARAFHAYQRTFSRGLPQKVLYNSWFATEFDVRAGHQLELAKRAVRAGVETFVVDDGWFVGRSDDTGGLGDWDVDPAAFPKGLGAFIDDLKELGLGFGLWVEPESVSPSSELAAKHPEWILQTPGREPLLVRNQLLLDLSRDDVAEWIWETLDRLLSSYEISYLKWDANRPRLDAGDQRRDLDGRVVENLYKILDGLRAEHPQVVVEGCAGGGARVDLGMAARVDTLWPSDNTAPLDRLSIQRGFLTGYSPHLMSSWVTDAEGTHDGRERSLDFRFHVAMAGGLGIGADLSRWTDEQLATAARHVAQYKEIRDVVAHGKVYQLAEGTQYVAEDRSVVFLWNTGDGNVRGTLPTRPRGIPLVQLDPAKNYRVGTEVYPGSYLLQVGVPWDDSTDSQCLVITPSN</sequence>
<dbReference type="InterPro" id="IPR038417">
    <property type="entry name" value="Alpga-gal_N_sf"/>
</dbReference>
<dbReference type="EMBL" id="BAAAHK010000002">
    <property type="protein sequence ID" value="GAA0925865.1"/>
    <property type="molecule type" value="Genomic_DNA"/>
</dbReference>
<dbReference type="PANTHER" id="PTHR43053">
    <property type="entry name" value="GLYCOSIDASE FAMILY 31"/>
    <property type="match status" value="1"/>
</dbReference>
<dbReference type="CDD" id="cd14791">
    <property type="entry name" value="GH36"/>
    <property type="match status" value="1"/>
</dbReference>
<keyword evidence="8" id="KW-1185">Reference proteome</keyword>
<evidence type="ECO:0000256" key="3">
    <source>
        <dbReference type="ARBA" id="ARBA00022801"/>
    </source>
</evidence>
<accession>A0ABP3ZRF2</accession>
<comment type="caution">
    <text evidence="7">The sequence shown here is derived from an EMBL/GenBank/DDBJ whole genome shotgun (WGS) entry which is preliminary data.</text>
</comment>
<proteinExistence type="predicted"/>
<dbReference type="PRINTS" id="PR00743">
    <property type="entry name" value="GLHYDRLASE36"/>
</dbReference>
<dbReference type="Gene3D" id="3.20.20.70">
    <property type="entry name" value="Aldolase class I"/>
    <property type="match status" value="1"/>
</dbReference>
<evidence type="ECO:0000256" key="5">
    <source>
        <dbReference type="SAM" id="MobiDB-lite"/>
    </source>
</evidence>
<dbReference type="Proteomes" id="UP001500542">
    <property type="component" value="Unassembled WGS sequence"/>
</dbReference>
<dbReference type="InterPro" id="IPR031704">
    <property type="entry name" value="Glyco_hydro_36_N"/>
</dbReference>
<name>A0ABP3ZRF2_9ACTN</name>
<evidence type="ECO:0000259" key="6">
    <source>
        <dbReference type="Pfam" id="PF16875"/>
    </source>
</evidence>
<dbReference type="EC" id="3.2.1.22" evidence="2"/>
<dbReference type="PANTHER" id="PTHR43053:SF3">
    <property type="entry name" value="ALPHA-GALACTOSIDASE C-RELATED"/>
    <property type="match status" value="1"/>
</dbReference>
<feature type="domain" description="Glycosyl hydrolase family 36 N-terminal" evidence="6">
    <location>
        <begin position="111"/>
        <end position="279"/>
    </location>
</feature>
<reference evidence="8" key="1">
    <citation type="journal article" date="2019" name="Int. J. Syst. Evol. Microbiol.">
        <title>The Global Catalogue of Microorganisms (GCM) 10K type strain sequencing project: providing services to taxonomists for standard genome sequencing and annotation.</title>
        <authorList>
            <consortium name="The Broad Institute Genomics Platform"/>
            <consortium name="The Broad Institute Genome Sequencing Center for Infectious Disease"/>
            <person name="Wu L."/>
            <person name="Ma J."/>
        </authorList>
    </citation>
    <scope>NUCLEOTIDE SEQUENCE [LARGE SCALE GENOMIC DNA]</scope>
    <source>
        <strain evidence="8">JCM 10977</strain>
    </source>
</reference>
<dbReference type="Gene3D" id="2.70.98.60">
    <property type="entry name" value="alpha-galactosidase from lactobacil brevis"/>
    <property type="match status" value="1"/>
</dbReference>
<dbReference type="SUPFAM" id="SSF51445">
    <property type="entry name" value="(Trans)glycosidases"/>
    <property type="match status" value="1"/>
</dbReference>
<feature type="region of interest" description="Disordered" evidence="5">
    <location>
        <begin position="95"/>
        <end position="117"/>
    </location>
</feature>
<dbReference type="InterPro" id="IPR050985">
    <property type="entry name" value="Alpha-glycosidase_related"/>
</dbReference>
<protein>
    <recommendedName>
        <fullName evidence="2">alpha-galactosidase</fullName>
        <ecNumber evidence="2">3.2.1.22</ecNumber>
    </recommendedName>
</protein>
<dbReference type="PROSITE" id="PS00512">
    <property type="entry name" value="ALPHA_GALACTOSIDASE"/>
    <property type="match status" value="1"/>
</dbReference>
<dbReference type="Pfam" id="PF16875">
    <property type="entry name" value="Glyco_hydro_36N"/>
    <property type="match status" value="1"/>
</dbReference>
<evidence type="ECO:0000256" key="4">
    <source>
        <dbReference type="ARBA" id="ARBA00023295"/>
    </source>
</evidence>
<organism evidence="7 8">
    <name type="scientific">Kribbella koreensis</name>
    <dbReference type="NCBI Taxonomy" id="57909"/>
    <lineage>
        <taxon>Bacteria</taxon>
        <taxon>Bacillati</taxon>
        <taxon>Actinomycetota</taxon>
        <taxon>Actinomycetes</taxon>
        <taxon>Propionibacteriales</taxon>
        <taxon>Kribbellaceae</taxon>
        <taxon>Kribbella</taxon>
    </lineage>
</organism>
<dbReference type="InterPro" id="IPR013785">
    <property type="entry name" value="Aldolase_TIM"/>
</dbReference>
<keyword evidence="4" id="KW-0326">Glycosidase</keyword>
<evidence type="ECO:0000313" key="8">
    <source>
        <dbReference type="Proteomes" id="UP001500542"/>
    </source>
</evidence>
<evidence type="ECO:0000313" key="7">
    <source>
        <dbReference type="EMBL" id="GAA0925865.1"/>
    </source>
</evidence>
<gene>
    <name evidence="7" type="ORF">GCM10009554_05660</name>
</gene>
<keyword evidence="3" id="KW-0378">Hydrolase</keyword>
<dbReference type="InterPro" id="IPR017853">
    <property type="entry name" value="GH"/>
</dbReference>
<dbReference type="Pfam" id="PF02065">
    <property type="entry name" value="Melibiase"/>
    <property type="match status" value="1"/>
</dbReference>
<dbReference type="InterPro" id="IPR000111">
    <property type="entry name" value="Glyco_hydro_27/36_CS"/>
</dbReference>
<dbReference type="InterPro" id="IPR002252">
    <property type="entry name" value="Glyco_hydro_36"/>
</dbReference>
<evidence type="ECO:0000256" key="2">
    <source>
        <dbReference type="ARBA" id="ARBA00012755"/>
    </source>
</evidence>
<comment type="catalytic activity">
    <reaction evidence="1">
        <text>Hydrolysis of terminal, non-reducing alpha-D-galactose residues in alpha-D-galactosides, including galactose oligosaccharides, galactomannans and galactolipids.</text>
        <dbReference type="EC" id="3.2.1.22"/>
    </reaction>
</comment>